<dbReference type="GO" id="GO:0005096">
    <property type="term" value="F:GTPase activator activity"/>
    <property type="evidence" value="ECO:0007669"/>
    <property type="project" value="UniProtKB-KW"/>
</dbReference>
<keyword evidence="2" id="KW-0479">Metal-binding</keyword>
<evidence type="ECO:0000313" key="9">
    <source>
        <dbReference type="Proteomes" id="UP000626109"/>
    </source>
</evidence>
<dbReference type="Proteomes" id="UP000626109">
    <property type="component" value="Unassembled WGS sequence"/>
</dbReference>
<feature type="domain" description="Arf-GAP" evidence="7">
    <location>
        <begin position="35"/>
        <end position="115"/>
    </location>
</feature>
<dbReference type="GO" id="GO:0000139">
    <property type="term" value="C:Golgi membrane"/>
    <property type="evidence" value="ECO:0007669"/>
    <property type="project" value="GOC"/>
</dbReference>
<evidence type="ECO:0000259" key="7">
    <source>
        <dbReference type="PROSITE" id="PS50115"/>
    </source>
</evidence>
<dbReference type="GO" id="GO:0008270">
    <property type="term" value="F:zinc ion binding"/>
    <property type="evidence" value="ECO:0007669"/>
    <property type="project" value="UniProtKB-KW"/>
</dbReference>
<evidence type="ECO:0000256" key="6">
    <source>
        <dbReference type="SAM" id="MobiDB-lite"/>
    </source>
</evidence>
<protein>
    <recommendedName>
        <fullName evidence="7">Arf-GAP domain-containing protein</fullName>
    </recommendedName>
</protein>
<dbReference type="PROSITE" id="PS50115">
    <property type="entry name" value="ARFGAP"/>
    <property type="match status" value="1"/>
</dbReference>
<dbReference type="PANTHER" id="PTHR45686">
    <property type="entry name" value="ADP-RIBOSYLATION FACTOR GTPASE ACTIVATING PROTEIN 3, ISOFORM H-RELATED"/>
    <property type="match status" value="1"/>
</dbReference>
<evidence type="ECO:0000256" key="5">
    <source>
        <dbReference type="PROSITE-ProRule" id="PRU00288"/>
    </source>
</evidence>
<gene>
    <name evidence="8" type="ORF">PGLA2088_LOCUS15473</name>
</gene>
<dbReference type="SMART" id="SM00105">
    <property type="entry name" value="ArfGap"/>
    <property type="match status" value="1"/>
</dbReference>
<organism evidence="8 9">
    <name type="scientific">Polarella glacialis</name>
    <name type="common">Dinoflagellate</name>
    <dbReference type="NCBI Taxonomy" id="89957"/>
    <lineage>
        <taxon>Eukaryota</taxon>
        <taxon>Sar</taxon>
        <taxon>Alveolata</taxon>
        <taxon>Dinophyceae</taxon>
        <taxon>Suessiales</taxon>
        <taxon>Suessiaceae</taxon>
        <taxon>Polarella</taxon>
    </lineage>
</organism>
<evidence type="ECO:0000256" key="1">
    <source>
        <dbReference type="ARBA" id="ARBA00022468"/>
    </source>
</evidence>
<keyword evidence="4" id="KW-0862">Zinc</keyword>
<comment type="caution">
    <text evidence="8">The sequence shown here is derived from an EMBL/GenBank/DDBJ whole genome shotgun (WGS) entry which is preliminary data.</text>
</comment>
<evidence type="ECO:0000313" key="8">
    <source>
        <dbReference type="EMBL" id="CAE8664058.1"/>
    </source>
</evidence>
<dbReference type="Pfam" id="PF01412">
    <property type="entry name" value="ArfGap"/>
    <property type="match status" value="1"/>
</dbReference>
<dbReference type="Gene3D" id="1.10.220.150">
    <property type="entry name" value="Arf GTPase activating protein"/>
    <property type="match status" value="1"/>
</dbReference>
<feature type="region of interest" description="Disordered" evidence="6">
    <location>
        <begin position="109"/>
        <end position="128"/>
    </location>
</feature>
<dbReference type="InterPro" id="IPR038508">
    <property type="entry name" value="ArfGAP_dom_sf"/>
</dbReference>
<feature type="region of interest" description="Disordered" evidence="6">
    <location>
        <begin position="15"/>
        <end position="36"/>
    </location>
</feature>
<dbReference type="InterPro" id="IPR001164">
    <property type="entry name" value="ArfGAP_dom"/>
</dbReference>
<accession>A0A813J4P4</accession>
<dbReference type="EMBL" id="CAJNNW010019163">
    <property type="protein sequence ID" value="CAE8664058.1"/>
    <property type="molecule type" value="Genomic_DNA"/>
</dbReference>
<evidence type="ECO:0000256" key="4">
    <source>
        <dbReference type="ARBA" id="ARBA00022833"/>
    </source>
</evidence>
<reference evidence="8" key="1">
    <citation type="submission" date="2021-02" db="EMBL/GenBank/DDBJ databases">
        <authorList>
            <person name="Dougan E. K."/>
            <person name="Rhodes N."/>
            <person name="Thang M."/>
            <person name="Chan C."/>
        </authorList>
    </citation>
    <scope>NUCLEOTIDE SEQUENCE</scope>
</reference>
<proteinExistence type="predicted"/>
<name>A0A813J4P4_POLGL</name>
<keyword evidence="1" id="KW-0343">GTPase activation</keyword>
<evidence type="ECO:0000256" key="3">
    <source>
        <dbReference type="ARBA" id="ARBA00022771"/>
    </source>
</evidence>
<dbReference type="PRINTS" id="PR00405">
    <property type="entry name" value="REVINTRACTNG"/>
</dbReference>
<dbReference type="InterPro" id="IPR037278">
    <property type="entry name" value="ARFGAP/RecO"/>
</dbReference>
<dbReference type="GO" id="GO:0048205">
    <property type="term" value="P:COPI coating of Golgi vesicle"/>
    <property type="evidence" value="ECO:0007669"/>
    <property type="project" value="TreeGrafter"/>
</dbReference>
<evidence type="ECO:0000256" key="2">
    <source>
        <dbReference type="ARBA" id="ARBA00022723"/>
    </source>
</evidence>
<keyword evidence="3 5" id="KW-0863">Zinc-finger</keyword>
<dbReference type="PANTHER" id="PTHR45686:SF4">
    <property type="entry name" value="ADP-RIBOSYLATION FACTOR GTPASE ACTIVATING PROTEIN 3, ISOFORM H"/>
    <property type="match status" value="1"/>
</dbReference>
<dbReference type="AlphaFoldDB" id="A0A813J4P4"/>
<sequence>MLKISSAWTPARRIRSGPRFHTDATSASHPGGESLEASGVHRSLGVHISFVRSVTMDSWKPIQLRLMELGGNASLKAFFREQEVPENMPIAEKYNTKAADWYRKNLRAQADGRTSSSTAPWHWKVADE</sequence>
<dbReference type="SUPFAM" id="SSF57863">
    <property type="entry name" value="ArfGap/RecO-like zinc finger"/>
    <property type="match status" value="1"/>
</dbReference>